<protein>
    <submittedName>
        <fullName evidence="1">Uncharacterized protein</fullName>
    </submittedName>
</protein>
<dbReference type="AlphaFoldDB" id="A0A2T9X451"/>
<dbReference type="Proteomes" id="UP000245638">
    <property type="component" value="Unassembled WGS sequence"/>
</dbReference>
<evidence type="ECO:0000313" key="1">
    <source>
        <dbReference type="EMBL" id="PVU74831.1"/>
    </source>
</evidence>
<sequence length="353" mass="42310">MNTEKEKRIWEIIEKYPLILYLIDFNYLREITFKSTKIYNLLKEMENYIYPTREDDYVRCYFYLFLPVKVKNKLKFVPTGFCYLKEFDEYEFFVHTKGGIKIGKGDEELPACYNSLIMRVYEFMKLQHQDPIFISTDDIYKHYLVGEVKLKYVTKPKMSNEEAKQILKQYKDNSKNKLPSDDITLRDYLEVVKIVYEANGLKVDKDLKELYKSYADGRDCGMIDLPLDDKEAFKIWRNSKAHCGGHPFEIIRGGFITYGVYLYPPREGRYTIIANDFIEEYINAVKEFLKRKIPFRAPDLIDVLKYLTGELIVKVNDYSDFPKHLFILYSEVENKRKIKWEEIKEVNYRRRAK</sequence>
<evidence type="ECO:0000313" key="2">
    <source>
        <dbReference type="Proteomes" id="UP000245638"/>
    </source>
</evidence>
<reference evidence="1 2" key="1">
    <citation type="journal article" date="2015" name="Appl. Environ. Microbiol.">
        <title>Nanoarchaeota, Their Sulfolobales Host, and Nanoarchaeota Virus Distribution across Yellowstone National Park Hot Springs.</title>
        <authorList>
            <person name="Munson-McGee J.H."/>
            <person name="Field E.K."/>
            <person name="Bateson M."/>
            <person name="Rooney C."/>
            <person name="Stepanauskas R."/>
            <person name="Young M.J."/>
        </authorList>
    </citation>
    <scope>NUCLEOTIDE SEQUENCE [LARGE SCALE GENOMIC DNA]</scope>
    <source>
        <strain evidence="1">SCGC AC-742_N10</strain>
    </source>
</reference>
<accession>A0A2T9X451</accession>
<name>A0A2T9X451_9CREN</name>
<dbReference type="EMBL" id="QEFD01000178">
    <property type="protein sequence ID" value="PVU74831.1"/>
    <property type="molecule type" value="Genomic_DNA"/>
</dbReference>
<comment type="caution">
    <text evidence="1">The sequence shown here is derived from an EMBL/GenBank/DDBJ whole genome shotgun (WGS) entry which is preliminary data.</text>
</comment>
<gene>
    <name evidence="1" type="ORF">DDW13_06015</name>
</gene>
<organism evidence="1 2">
    <name type="scientific">Acidianus hospitalis</name>
    <dbReference type="NCBI Taxonomy" id="563177"/>
    <lineage>
        <taxon>Archaea</taxon>
        <taxon>Thermoproteota</taxon>
        <taxon>Thermoprotei</taxon>
        <taxon>Sulfolobales</taxon>
        <taxon>Sulfolobaceae</taxon>
        <taxon>Acidianus</taxon>
    </lineage>
</organism>
<proteinExistence type="predicted"/>